<organism evidence="2">
    <name type="scientific">Anopheles sinensis</name>
    <name type="common">Mosquito</name>
    <dbReference type="NCBI Taxonomy" id="74873"/>
    <lineage>
        <taxon>Eukaryota</taxon>
        <taxon>Metazoa</taxon>
        <taxon>Ecdysozoa</taxon>
        <taxon>Arthropoda</taxon>
        <taxon>Hexapoda</taxon>
        <taxon>Insecta</taxon>
        <taxon>Pterygota</taxon>
        <taxon>Neoptera</taxon>
        <taxon>Endopterygota</taxon>
        <taxon>Diptera</taxon>
        <taxon>Nematocera</taxon>
        <taxon>Culicoidea</taxon>
        <taxon>Culicidae</taxon>
        <taxon>Anophelinae</taxon>
        <taxon>Anopheles</taxon>
    </lineage>
</organism>
<evidence type="ECO:0000256" key="1">
    <source>
        <dbReference type="SAM" id="MobiDB-lite"/>
    </source>
</evidence>
<evidence type="ECO:0000313" key="3">
    <source>
        <dbReference type="EnsemblMetazoa" id="ASIC010391-PA"/>
    </source>
</evidence>
<feature type="region of interest" description="Disordered" evidence="1">
    <location>
        <begin position="1"/>
        <end position="59"/>
    </location>
</feature>
<evidence type="ECO:0000313" key="4">
    <source>
        <dbReference type="Proteomes" id="UP000030765"/>
    </source>
</evidence>
<dbReference type="AlphaFoldDB" id="A0A084VXG5"/>
<sequence>METSFVQDTPDPPVGRSLLSPGLAGMQPYGNRSLARETVPEKDQRPAETLSQSVNPDGV</sequence>
<dbReference type="EnsemblMetazoa" id="ASIC010391-RA">
    <property type="protein sequence ID" value="ASIC010391-PA"/>
    <property type="gene ID" value="ASIC010391"/>
</dbReference>
<keyword evidence="4" id="KW-1185">Reference proteome</keyword>
<gene>
    <name evidence="2" type="ORF">ZHAS_00010391</name>
</gene>
<dbReference type="GO" id="GO:0005524">
    <property type="term" value="F:ATP binding"/>
    <property type="evidence" value="ECO:0007669"/>
    <property type="project" value="UniProtKB-KW"/>
</dbReference>
<reference evidence="2 4" key="1">
    <citation type="journal article" date="2014" name="BMC Genomics">
        <title>Genome sequence of Anopheles sinensis provides insight into genetics basis of mosquito competence for malaria parasites.</title>
        <authorList>
            <person name="Zhou D."/>
            <person name="Zhang D."/>
            <person name="Ding G."/>
            <person name="Shi L."/>
            <person name="Hou Q."/>
            <person name="Ye Y."/>
            <person name="Xu Y."/>
            <person name="Zhou H."/>
            <person name="Xiong C."/>
            <person name="Li S."/>
            <person name="Yu J."/>
            <person name="Hong S."/>
            <person name="Yu X."/>
            <person name="Zou P."/>
            <person name="Chen C."/>
            <person name="Chang X."/>
            <person name="Wang W."/>
            <person name="Lv Y."/>
            <person name="Sun Y."/>
            <person name="Ma L."/>
            <person name="Shen B."/>
            <person name="Zhu C."/>
        </authorList>
    </citation>
    <scope>NUCLEOTIDE SEQUENCE [LARGE SCALE GENOMIC DNA]</scope>
</reference>
<feature type="compositionally biased region" description="Polar residues" evidence="1">
    <location>
        <begin position="49"/>
        <end position="59"/>
    </location>
</feature>
<reference evidence="3" key="2">
    <citation type="submission" date="2020-05" db="UniProtKB">
        <authorList>
            <consortium name="EnsemblMetazoa"/>
        </authorList>
    </citation>
    <scope>IDENTIFICATION</scope>
</reference>
<dbReference type="EMBL" id="ATLV01018070">
    <property type="status" value="NOT_ANNOTATED_CDS"/>
    <property type="molecule type" value="Genomic_DNA"/>
</dbReference>
<dbReference type="Proteomes" id="UP000030765">
    <property type="component" value="Unassembled WGS sequence"/>
</dbReference>
<evidence type="ECO:0000313" key="2">
    <source>
        <dbReference type="EMBL" id="KFB42659.1"/>
    </source>
</evidence>
<dbReference type="EMBL" id="KE525212">
    <property type="protein sequence ID" value="KFB42659.1"/>
    <property type="molecule type" value="Genomic_DNA"/>
</dbReference>
<protein>
    <submittedName>
        <fullName evidence="2 3">ABC transporter ATP-binding protein</fullName>
    </submittedName>
</protein>
<keyword evidence="2" id="KW-0547">Nucleotide-binding</keyword>
<keyword evidence="2" id="KW-0067">ATP-binding</keyword>
<dbReference type="VEuPathDB" id="VectorBase:ASIC010391"/>
<feature type="compositionally biased region" description="Basic and acidic residues" evidence="1">
    <location>
        <begin position="34"/>
        <end position="46"/>
    </location>
</feature>
<proteinExistence type="predicted"/>
<accession>A0A084VXG5</accession>
<name>A0A084VXG5_ANOSI</name>